<sequence length="204" mass="23472">MKKNRIVFSTLILTGILIGGLKIDKAQAIARSAPHVSHAATPHTSPHVSTAPKINTPHVSPRIKTATPSVKNNQAKNITKPKGAPTRITNSIKQTPEYKAINKSRRSDFLSYRSHYQSLYPNKDYNFYHNNLYYWIPLWYADQHKKDYQDQVLKKDKNAKFYWVKVGDKVVEVPEKIYDKIKVGDHLELVSDTKLKINGKIYER</sequence>
<protein>
    <submittedName>
        <fullName evidence="2">Uncharacterized protein</fullName>
    </submittedName>
</protein>
<dbReference type="Proteomes" id="UP000463931">
    <property type="component" value="Plasmid unnamed"/>
</dbReference>
<feature type="region of interest" description="Disordered" evidence="1">
    <location>
        <begin position="34"/>
        <end position="63"/>
    </location>
</feature>
<keyword evidence="2" id="KW-0614">Plasmid</keyword>
<accession>A0AAE6WKE0</accession>
<gene>
    <name evidence="2" type="ORF">FEE40_12840</name>
</gene>
<proteinExistence type="predicted"/>
<evidence type="ECO:0000313" key="3">
    <source>
        <dbReference type="Proteomes" id="UP000463931"/>
    </source>
</evidence>
<dbReference type="AlphaFoldDB" id="A0AAE6WKE0"/>
<name>A0AAE6WKE0_9LACO</name>
<evidence type="ECO:0000313" key="2">
    <source>
        <dbReference type="EMBL" id="QIA91095.1"/>
    </source>
</evidence>
<evidence type="ECO:0000256" key="1">
    <source>
        <dbReference type="SAM" id="MobiDB-lite"/>
    </source>
</evidence>
<dbReference type="EMBL" id="CP040853">
    <property type="protein sequence ID" value="QIA91095.1"/>
    <property type="molecule type" value="Genomic_DNA"/>
</dbReference>
<reference evidence="2 3" key="1">
    <citation type="journal article" date="2019" name="Nat. Med.">
        <title>Preventing dysbiosis of the neonatal mouse intestinal microbiome protects against late-onset sepsis.</title>
        <authorList>
            <person name="Singer J.R."/>
            <person name="Blosser E.G."/>
            <person name="Zindl C.L."/>
            <person name="Silberger D.J."/>
            <person name="Conlan S."/>
            <person name="Laufer V.A."/>
            <person name="DiToro D."/>
            <person name="Deming C."/>
            <person name="Kumar R."/>
            <person name="Morrow C.D."/>
            <person name="Segre J.A."/>
            <person name="Gray M.J."/>
            <person name="Randolph D.A."/>
            <person name="Weaver C.T."/>
        </authorList>
    </citation>
    <scope>NUCLEOTIDE SEQUENCE [LARGE SCALE GENOMIC DNA]</scope>
    <source>
        <strain evidence="2 3">V10</strain>
    </source>
</reference>
<geneLocation type="plasmid" evidence="2 3">
    <name>unnamed</name>
</geneLocation>
<organism evidence="2 3">
    <name type="scientific">Ligilactobacillus murinus</name>
    <dbReference type="NCBI Taxonomy" id="1622"/>
    <lineage>
        <taxon>Bacteria</taxon>
        <taxon>Bacillati</taxon>
        <taxon>Bacillota</taxon>
        <taxon>Bacilli</taxon>
        <taxon>Lactobacillales</taxon>
        <taxon>Lactobacillaceae</taxon>
        <taxon>Ligilactobacillus</taxon>
    </lineage>
</organism>
<dbReference type="RefSeq" id="WP_163587454.1">
    <property type="nucleotide sequence ID" value="NZ_CP040853.1"/>
</dbReference>